<dbReference type="Pfam" id="PF07589">
    <property type="entry name" value="PEP-CTERM"/>
    <property type="match status" value="1"/>
</dbReference>
<organism evidence="2 3">
    <name type="scientific">Phycisphaera mikurensis (strain NBRC 102666 / KCTC 22515 / FYK2301M01)</name>
    <dbReference type="NCBI Taxonomy" id="1142394"/>
    <lineage>
        <taxon>Bacteria</taxon>
        <taxon>Pseudomonadati</taxon>
        <taxon>Planctomycetota</taxon>
        <taxon>Phycisphaerae</taxon>
        <taxon>Phycisphaerales</taxon>
        <taxon>Phycisphaeraceae</taxon>
        <taxon>Phycisphaera</taxon>
    </lineage>
</organism>
<dbReference type="AlphaFoldDB" id="I0ID18"/>
<proteinExistence type="predicted"/>
<keyword evidence="3" id="KW-1185">Reference proteome</keyword>
<feature type="domain" description="Ice-binding protein C-terminal" evidence="1">
    <location>
        <begin position="167"/>
        <end position="187"/>
    </location>
</feature>
<dbReference type="Gene3D" id="2.60.120.260">
    <property type="entry name" value="Galactose-binding domain-like"/>
    <property type="match status" value="1"/>
</dbReference>
<evidence type="ECO:0000313" key="2">
    <source>
        <dbReference type="EMBL" id="BAM03156.1"/>
    </source>
</evidence>
<name>I0ID18_PHYMF</name>
<sequence>MALVNGSFEDENIGFITSANASPQPVPGFDVVFLPGGGFYGTDNSRASDPAVDGSNDFYFKNIALTTDAGDRPAAAAGEEYSLLFSGRTEGAGPGITAAIEFFDASGTLIGSESDTFLATAPAFNYQQNLSLAGAIAPTNTASVGIRIENLGTDQTINVDDLRVDVIPEPGSLALLGLGAFALLRRRA</sequence>
<dbReference type="STRING" id="1142394.PSMK_09970"/>
<dbReference type="KEGG" id="phm:PSMK_09970"/>
<reference evidence="2 3" key="1">
    <citation type="submission" date="2012-02" db="EMBL/GenBank/DDBJ databases">
        <title>Complete genome sequence of Phycisphaera mikurensis NBRC 102666.</title>
        <authorList>
            <person name="Ankai A."/>
            <person name="Hosoyama A."/>
            <person name="Terui Y."/>
            <person name="Sekine M."/>
            <person name="Fukai R."/>
            <person name="Kato Y."/>
            <person name="Nakamura S."/>
            <person name="Yamada-Narita S."/>
            <person name="Kawakoshi A."/>
            <person name="Fukunaga Y."/>
            <person name="Yamazaki S."/>
            <person name="Fujita N."/>
        </authorList>
    </citation>
    <scope>NUCLEOTIDE SEQUENCE [LARGE SCALE GENOMIC DNA]</scope>
    <source>
        <strain evidence="3">NBRC 102666 / KCTC 22515 / FYK2301M01</strain>
    </source>
</reference>
<gene>
    <name evidence="2" type="ordered locus">PSMK_09970</name>
</gene>
<dbReference type="NCBIfam" id="TIGR02595">
    <property type="entry name" value="PEP_CTERM"/>
    <property type="match status" value="1"/>
</dbReference>
<dbReference type="HOGENOM" id="CLU_1439852_0_0_0"/>
<protein>
    <recommendedName>
        <fullName evidence="1">Ice-binding protein C-terminal domain-containing protein</fullName>
    </recommendedName>
</protein>
<dbReference type="InterPro" id="IPR013424">
    <property type="entry name" value="Ice-binding_C"/>
</dbReference>
<dbReference type="EMBL" id="AP012338">
    <property type="protein sequence ID" value="BAM03156.1"/>
    <property type="molecule type" value="Genomic_DNA"/>
</dbReference>
<evidence type="ECO:0000313" key="3">
    <source>
        <dbReference type="Proteomes" id="UP000007881"/>
    </source>
</evidence>
<accession>I0ID18</accession>
<dbReference type="Proteomes" id="UP000007881">
    <property type="component" value="Chromosome"/>
</dbReference>
<evidence type="ECO:0000259" key="1">
    <source>
        <dbReference type="Pfam" id="PF07589"/>
    </source>
</evidence>